<evidence type="ECO:0000313" key="1">
    <source>
        <dbReference type="EMBL" id="KAH6832457.1"/>
    </source>
</evidence>
<evidence type="ECO:0000313" key="2">
    <source>
        <dbReference type="Proteomes" id="UP001190926"/>
    </source>
</evidence>
<comment type="caution">
    <text evidence="1">The sequence shown here is derived from an EMBL/GenBank/DDBJ whole genome shotgun (WGS) entry which is preliminary data.</text>
</comment>
<sequence>MTFANAKEARDVINEYGVMFGYKLKFEKNETTRLRVYCLNEAGCPFQLYTSKDGNKGGLVVKTAMMEHRFFKQFSVPSASQNFLAKYFKNQVYKNPKFSVKDMQNEVENHLKIHVSSSKCKRAKLLITHELEAVARHKPIVSMLEEIRENTMARIKDKKNLCNAWFNEWSPAVMTMFHDNRNAAAGCKVIFNGASGTKFMKIDKFAPIEPPPFERMPGRRRKKRIRAFNEPAPLGSKLSGKGQLQEYSCCKSSGHNKVRCPNKERRVVDDVPRSDDEEFELRKGRKWHRMGLASGFASQLVNRVVNCTLAHLLRAPY</sequence>
<name>A0AAD4JEW2_PERFH</name>
<proteinExistence type="predicted"/>
<keyword evidence="2" id="KW-1185">Reference proteome</keyword>
<dbReference type="PANTHER" id="PTHR31973:SF189">
    <property type="entry name" value="TRANSPOSASE, MUDR, PLANT, MULE TRANSPOSASE DOMAIN PROTEIN-RELATED"/>
    <property type="match status" value="1"/>
</dbReference>
<dbReference type="AlphaFoldDB" id="A0AAD4JEW2"/>
<organism evidence="1 2">
    <name type="scientific">Perilla frutescens var. hirtella</name>
    <name type="common">Perilla citriodora</name>
    <name type="synonym">Perilla setoyensis</name>
    <dbReference type="NCBI Taxonomy" id="608512"/>
    <lineage>
        <taxon>Eukaryota</taxon>
        <taxon>Viridiplantae</taxon>
        <taxon>Streptophyta</taxon>
        <taxon>Embryophyta</taxon>
        <taxon>Tracheophyta</taxon>
        <taxon>Spermatophyta</taxon>
        <taxon>Magnoliopsida</taxon>
        <taxon>eudicotyledons</taxon>
        <taxon>Gunneridae</taxon>
        <taxon>Pentapetalae</taxon>
        <taxon>asterids</taxon>
        <taxon>lamiids</taxon>
        <taxon>Lamiales</taxon>
        <taxon>Lamiaceae</taxon>
        <taxon>Nepetoideae</taxon>
        <taxon>Elsholtzieae</taxon>
        <taxon>Perilla</taxon>
    </lineage>
</organism>
<gene>
    <name evidence="1" type="ORF">C2S53_006912</name>
</gene>
<dbReference type="EMBL" id="SDAM02000069">
    <property type="protein sequence ID" value="KAH6832457.1"/>
    <property type="molecule type" value="Genomic_DNA"/>
</dbReference>
<evidence type="ECO:0008006" key="3">
    <source>
        <dbReference type="Google" id="ProtNLM"/>
    </source>
</evidence>
<dbReference type="Proteomes" id="UP001190926">
    <property type="component" value="Unassembled WGS sequence"/>
</dbReference>
<protein>
    <recommendedName>
        <fullName evidence="3">Transposase MuDR plant domain-containing protein</fullName>
    </recommendedName>
</protein>
<accession>A0AAD4JEW2</accession>
<reference evidence="1 2" key="1">
    <citation type="journal article" date="2021" name="Nat. Commun.">
        <title>Incipient diploidization of the medicinal plant Perilla within 10,000 years.</title>
        <authorList>
            <person name="Zhang Y."/>
            <person name="Shen Q."/>
            <person name="Leng L."/>
            <person name="Zhang D."/>
            <person name="Chen S."/>
            <person name="Shi Y."/>
            <person name="Ning Z."/>
            <person name="Chen S."/>
        </authorList>
    </citation>
    <scope>NUCLEOTIDE SEQUENCE [LARGE SCALE GENOMIC DNA]</scope>
    <source>
        <strain evidence="2">cv. PC099</strain>
    </source>
</reference>
<dbReference type="PANTHER" id="PTHR31973">
    <property type="entry name" value="POLYPROTEIN, PUTATIVE-RELATED"/>
    <property type="match status" value="1"/>
</dbReference>